<protein>
    <submittedName>
        <fullName evidence="1">Uncharacterized protein</fullName>
    </submittedName>
</protein>
<proteinExistence type="predicted"/>
<organism evidence="1 2">
    <name type="scientific">Striga asiatica</name>
    <name type="common">Asiatic witchweed</name>
    <name type="synonym">Buchnera asiatica</name>
    <dbReference type="NCBI Taxonomy" id="4170"/>
    <lineage>
        <taxon>Eukaryota</taxon>
        <taxon>Viridiplantae</taxon>
        <taxon>Streptophyta</taxon>
        <taxon>Embryophyta</taxon>
        <taxon>Tracheophyta</taxon>
        <taxon>Spermatophyta</taxon>
        <taxon>Magnoliopsida</taxon>
        <taxon>eudicotyledons</taxon>
        <taxon>Gunneridae</taxon>
        <taxon>Pentapetalae</taxon>
        <taxon>asterids</taxon>
        <taxon>lamiids</taxon>
        <taxon>Lamiales</taxon>
        <taxon>Orobanchaceae</taxon>
        <taxon>Buchnereae</taxon>
        <taxon>Striga</taxon>
    </lineage>
</organism>
<dbReference type="EMBL" id="BKCP01003780">
    <property type="protein sequence ID" value="GER29388.1"/>
    <property type="molecule type" value="Genomic_DNA"/>
</dbReference>
<dbReference type="PANTHER" id="PTHR33431:SF12">
    <property type="entry name" value="HIGH MOBILITY GROUP BOX PROTEIN, PUTATIVE (DUF1635)-RELATED"/>
    <property type="match status" value="1"/>
</dbReference>
<gene>
    <name evidence="1" type="ORF">STAS_05245</name>
</gene>
<evidence type="ECO:0000313" key="2">
    <source>
        <dbReference type="Proteomes" id="UP000325081"/>
    </source>
</evidence>
<sequence>MGEMAALWSTFEEQVSFFGENNPEMEQLGQKLLYTTLELEKVKSEGLEEIRKNKEYIRELIHLLHYAIHERDEAKKQLQDIIKQNSESNSLNSSPQSPVVLNGNSVFLGPGPVDLDRLIRGRALPQKGKFLDAVLRAGPLLQTLLLAGPLPRWRNPPQYQPHQNQMMTLPLPFPNSDRCSLGINVYTPSAKRQRFG</sequence>
<accession>A0A5A7PA74</accession>
<dbReference type="AlphaFoldDB" id="A0A5A7PA74"/>
<dbReference type="PANTHER" id="PTHR33431">
    <property type="entry name" value="ENABLED-LIKE PROTEIN (DUF1635)"/>
    <property type="match status" value="1"/>
</dbReference>
<dbReference type="InterPro" id="IPR012862">
    <property type="entry name" value="DUF1635"/>
</dbReference>
<comment type="caution">
    <text evidence="1">The sequence shown here is derived from an EMBL/GenBank/DDBJ whole genome shotgun (WGS) entry which is preliminary data.</text>
</comment>
<dbReference type="OrthoDB" id="778241at2759"/>
<evidence type="ECO:0000313" key="1">
    <source>
        <dbReference type="EMBL" id="GER29388.1"/>
    </source>
</evidence>
<reference evidence="2" key="1">
    <citation type="journal article" date="2019" name="Curr. Biol.">
        <title>Genome Sequence of Striga asiatica Provides Insight into the Evolution of Plant Parasitism.</title>
        <authorList>
            <person name="Yoshida S."/>
            <person name="Kim S."/>
            <person name="Wafula E.K."/>
            <person name="Tanskanen J."/>
            <person name="Kim Y.M."/>
            <person name="Honaas L."/>
            <person name="Yang Z."/>
            <person name="Spallek T."/>
            <person name="Conn C.E."/>
            <person name="Ichihashi Y."/>
            <person name="Cheong K."/>
            <person name="Cui S."/>
            <person name="Der J.P."/>
            <person name="Gundlach H."/>
            <person name="Jiao Y."/>
            <person name="Hori C."/>
            <person name="Ishida J.K."/>
            <person name="Kasahara H."/>
            <person name="Kiba T."/>
            <person name="Kim M.S."/>
            <person name="Koo N."/>
            <person name="Laohavisit A."/>
            <person name="Lee Y.H."/>
            <person name="Lumba S."/>
            <person name="McCourt P."/>
            <person name="Mortimer J.C."/>
            <person name="Mutuku J.M."/>
            <person name="Nomura T."/>
            <person name="Sasaki-Sekimoto Y."/>
            <person name="Seto Y."/>
            <person name="Wang Y."/>
            <person name="Wakatake T."/>
            <person name="Sakakibara H."/>
            <person name="Demura T."/>
            <person name="Yamaguchi S."/>
            <person name="Yoneyama K."/>
            <person name="Manabe R.I."/>
            <person name="Nelson D.C."/>
            <person name="Schulman A.H."/>
            <person name="Timko M.P."/>
            <person name="dePamphilis C.W."/>
            <person name="Choi D."/>
            <person name="Shirasu K."/>
        </authorList>
    </citation>
    <scope>NUCLEOTIDE SEQUENCE [LARGE SCALE GENOMIC DNA]</scope>
    <source>
        <strain evidence="2">cv. UVA1</strain>
    </source>
</reference>
<dbReference type="Pfam" id="PF07795">
    <property type="entry name" value="DUF1635"/>
    <property type="match status" value="2"/>
</dbReference>
<name>A0A5A7PA74_STRAF</name>
<dbReference type="Proteomes" id="UP000325081">
    <property type="component" value="Unassembled WGS sequence"/>
</dbReference>
<keyword evidence="2" id="KW-1185">Reference proteome</keyword>